<keyword evidence="4 5" id="KW-0067">ATP-binding</keyword>
<dbReference type="InterPro" id="IPR003135">
    <property type="entry name" value="ATP-grasp_carboxylate-amine"/>
</dbReference>
<dbReference type="PROSITE" id="PS50975">
    <property type="entry name" value="ATP_GRASP"/>
    <property type="match status" value="1"/>
</dbReference>
<keyword evidence="1" id="KW-0436">Ligase</keyword>
<sequence length="414" mass="45083">MTNVLLLHVKQNVLPAQLLDAPEIGRLTVITEPGHLQQYGPEVDVRLVDSVRDTEQVRLAALEVLREQEIDRVVAPFELGLPVAGYLRSYFGLPGMGYETANAFANKYVMKQRMAAAGLPTAAFRIAYGLGGVAVKAQEIGWPVVVKPVIGGGSINVVVLSDAEHLTRFARSPEGDAMNTLDVPLIVEEFIEMDGEYHCDGIVQNGEIQFVSPSLYFTPVLGRVGNFGSYCLPEEHPDRAEILALHSRAARALGIESGVTHMELFRTPRGLVVGEIACRPGGGGVVSGIRLQYGVDLWRALLLTSLGLEPEIEVRRRPDVVGHYYLPVTPGSITALTPVEELEALPSVLRVEMTRKIGDVISPVPNSTSSAGLVYFTMERGRDVSARIQEILGRYVLEIDGEPAEIEVRMPTLS</sequence>
<evidence type="ECO:0000313" key="8">
    <source>
        <dbReference type="Proteomes" id="UP001271792"/>
    </source>
</evidence>
<accession>A0ABU4TKF6</accession>
<dbReference type="Gene3D" id="3.30.470.20">
    <property type="entry name" value="ATP-grasp fold, B domain"/>
    <property type="match status" value="1"/>
</dbReference>
<keyword evidence="2 5" id="KW-0547">Nucleotide-binding</keyword>
<keyword evidence="8" id="KW-1185">Reference proteome</keyword>
<evidence type="ECO:0000256" key="4">
    <source>
        <dbReference type="ARBA" id="ARBA00022840"/>
    </source>
</evidence>
<dbReference type="InterPro" id="IPR052032">
    <property type="entry name" value="ATP-dep_AA_Ligase"/>
</dbReference>
<dbReference type="Gene3D" id="3.40.50.20">
    <property type="match status" value="1"/>
</dbReference>
<evidence type="ECO:0000313" key="7">
    <source>
        <dbReference type="EMBL" id="MDX8048554.1"/>
    </source>
</evidence>
<evidence type="ECO:0000256" key="3">
    <source>
        <dbReference type="ARBA" id="ARBA00022755"/>
    </source>
</evidence>
<dbReference type="Pfam" id="PF18603">
    <property type="entry name" value="LAL_C2"/>
    <property type="match status" value="1"/>
</dbReference>
<dbReference type="PANTHER" id="PTHR43585">
    <property type="entry name" value="FUMIPYRROLE BIOSYNTHESIS PROTEIN C"/>
    <property type="match status" value="1"/>
</dbReference>
<dbReference type="SUPFAM" id="SSF56059">
    <property type="entry name" value="Glutathione synthetase ATP-binding domain-like"/>
    <property type="match status" value="1"/>
</dbReference>
<dbReference type="RefSeq" id="WP_319982671.1">
    <property type="nucleotide sequence ID" value="NZ_JAXAVV010000002.1"/>
</dbReference>
<reference evidence="7 8" key="1">
    <citation type="submission" date="2023-11" db="EMBL/GenBank/DDBJ databases">
        <title>Lentzea sokolovensis, sp. nov., Lentzea kristufkii, sp. nov., and Lentzea miocenensis, sp. nov., rare actinobacteria from Sokolov Coal Basin, Miocene lacustrine sediment, Czech Republic.</title>
        <authorList>
            <person name="Lara A."/>
            <person name="Kotroba L."/>
            <person name="Nouioui I."/>
            <person name="Neumann-Schaal M."/>
            <person name="Mast Y."/>
            <person name="Chronakova A."/>
        </authorList>
    </citation>
    <scope>NUCLEOTIDE SEQUENCE [LARGE SCALE GENOMIC DNA]</scope>
    <source>
        <strain evidence="7 8">BCCO 10_0798</strain>
    </source>
</reference>
<protein>
    <submittedName>
        <fullName evidence="7">ATP-grasp domain-containing protein</fullName>
    </submittedName>
</protein>
<dbReference type="InterPro" id="IPR013815">
    <property type="entry name" value="ATP_grasp_subdomain_1"/>
</dbReference>
<keyword evidence="3" id="KW-0658">Purine biosynthesis</keyword>
<dbReference type="EMBL" id="JAXAVV010000002">
    <property type="protein sequence ID" value="MDX8048554.1"/>
    <property type="molecule type" value="Genomic_DNA"/>
</dbReference>
<dbReference type="InterPro" id="IPR040570">
    <property type="entry name" value="LAL_C2"/>
</dbReference>
<proteinExistence type="predicted"/>
<organism evidence="7 8">
    <name type="scientific">Lentzea kristufekii</name>
    <dbReference type="NCBI Taxonomy" id="3095430"/>
    <lineage>
        <taxon>Bacteria</taxon>
        <taxon>Bacillati</taxon>
        <taxon>Actinomycetota</taxon>
        <taxon>Actinomycetes</taxon>
        <taxon>Pseudonocardiales</taxon>
        <taxon>Pseudonocardiaceae</taxon>
        <taxon>Lentzea</taxon>
    </lineage>
</organism>
<evidence type="ECO:0000256" key="1">
    <source>
        <dbReference type="ARBA" id="ARBA00022598"/>
    </source>
</evidence>
<evidence type="ECO:0000256" key="5">
    <source>
        <dbReference type="PROSITE-ProRule" id="PRU00409"/>
    </source>
</evidence>
<comment type="caution">
    <text evidence="7">The sequence shown here is derived from an EMBL/GenBank/DDBJ whole genome shotgun (WGS) entry which is preliminary data.</text>
</comment>
<evidence type="ECO:0000259" key="6">
    <source>
        <dbReference type="PROSITE" id="PS50975"/>
    </source>
</evidence>
<gene>
    <name evidence="7" type="ORF">SK571_04120</name>
</gene>
<evidence type="ECO:0000256" key="2">
    <source>
        <dbReference type="ARBA" id="ARBA00022741"/>
    </source>
</evidence>
<dbReference type="Pfam" id="PF02222">
    <property type="entry name" value="ATP-grasp"/>
    <property type="match status" value="1"/>
</dbReference>
<dbReference type="PANTHER" id="PTHR43585:SF2">
    <property type="entry name" value="ATP-GRASP ENZYME FSQD"/>
    <property type="match status" value="1"/>
</dbReference>
<dbReference type="InterPro" id="IPR011761">
    <property type="entry name" value="ATP-grasp"/>
</dbReference>
<name>A0ABU4TKF6_9PSEU</name>
<dbReference type="Proteomes" id="UP001271792">
    <property type="component" value="Unassembled WGS sequence"/>
</dbReference>
<feature type="domain" description="ATP-grasp" evidence="6">
    <location>
        <begin position="111"/>
        <end position="306"/>
    </location>
</feature>
<dbReference type="Gene3D" id="3.30.1490.20">
    <property type="entry name" value="ATP-grasp fold, A domain"/>
    <property type="match status" value="1"/>
</dbReference>